<dbReference type="Gene3D" id="3.30.2320.50">
    <property type="match status" value="1"/>
</dbReference>
<evidence type="ECO:0000313" key="4">
    <source>
        <dbReference type="EMBL" id="HIQ72309.1"/>
    </source>
</evidence>
<name>A0A9D0ZB57_9FIRM</name>
<reference evidence="4" key="1">
    <citation type="submission" date="2020-10" db="EMBL/GenBank/DDBJ databases">
        <authorList>
            <person name="Gilroy R."/>
        </authorList>
    </citation>
    <scope>NUCLEOTIDE SEQUENCE</scope>
    <source>
        <strain evidence="4">ChiSxjej2B14-6234</strain>
    </source>
</reference>
<proteinExistence type="predicted"/>
<dbReference type="AlphaFoldDB" id="A0A9D0ZB57"/>
<evidence type="ECO:0000256" key="1">
    <source>
        <dbReference type="ARBA" id="ARBA00022596"/>
    </source>
</evidence>
<accession>A0A9D0ZB57</accession>
<protein>
    <submittedName>
        <fullName evidence="4">Hydrogenase maturation nickel metallochaperone HypA</fullName>
    </submittedName>
</protein>
<keyword evidence="2" id="KW-0479">Metal-binding</keyword>
<dbReference type="GO" id="GO:0016151">
    <property type="term" value="F:nickel cation binding"/>
    <property type="evidence" value="ECO:0007669"/>
    <property type="project" value="InterPro"/>
</dbReference>
<dbReference type="InterPro" id="IPR000688">
    <property type="entry name" value="HypA/HybF"/>
</dbReference>
<evidence type="ECO:0000256" key="3">
    <source>
        <dbReference type="ARBA" id="ARBA00022833"/>
    </source>
</evidence>
<organism evidence="4 5">
    <name type="scientific">Candidatus Onthenecus intestinigallinarum</name>
    <dbReference type="NCBI Taxonomy" id="2840875"/>
    <lineage>
        <taxon>Bacteria</taxon>
        <taxon>Bacillati</taxon>
        <taxon>Bacillota</taxon>
        <taxon>Clostridia</taxon>
        <taxon>Eubacteriales</taxon>
        <taxon>Candidatus Onthenecus</taxon>
    </lineage>
</organism>
<dbReference type="Pfam" id="PF01155">
    <property type="entry name" value="HypA"/>
    <property type="match status" value="1"/>
</dbReference>
<sequence>MRNIIEVVKEEAEAAQAAQITAVHLVVGEGRDIVEDLVQSLFRFLARGTVAENAAVILHHVP</sequence>
<dbReference type="Proteomes" id="UP000886887">
    <property type="component" value="Unassembled WGS sequence"/>
</dbReference>
<comment type="caution">
    <text evidence="4">The sequence shown here is derived from an EMBL/GenBank/DDBJ whole genome shotgun (WGS) entry which is preliminary data.</text>
</comment>
<dbReference type="EMBL" id="DVFJ01000032">
    <property type="protein sequence ID" value="HIQ72309.1"/>
    <property type="molecule type" value="Genomic_DNA"/>
</dbReference>
<keyword evidence="1" id="KW-0533">Nickel</keyword>
<reference evidence="4" key="2">
    <citation type="journal article" date="2021" name="PeerJ">
        <title>Extensive microbial diversity within the chicken gut microbiome revealed by metagenomics and culture.</title>
        <authorList>
            <person name="Gilroy R."/>
            <person name="Ravi A."/>
            <person name="Getino M."/>
            <person name="Pursley I."/>
            <person name="Horton D.L."/>
            <person name="Alikhan N.F."/>
            <person name="Baker D."/>
            <person name="Gharbi K."/>
            <person name="Hall N."/>
            <person name="Watson M."/>
            <person name="Adriaenssens E.M."/>
            <person name="Foster-Nyarko E."/>
            <person name="Jarju S."/>
            <person name="Secka A."/>
            <person name="Antonio M."/>
            <person name="Oren A."/>
            <person name="Chaudhuri R.R."/>
            <person name="La Ragione R."/>
            <person name="Hildebrand F."/>
            <person name="Pallen M.J."/>
        </authorList>
    </citation>
    <scope>NUCLEOTIDE SEQUENCE</scope>
    <source>
        <strain evidence="4">ChiSxjej2B14-6234</strain>
    </source>
</reference>
<gene>
    <name evidence="4" type="ORF">IAB73_08905</name>
</gene>
<dbReference type="GO" id="GO:0051604">
    <property type="term" value="P:protein maturation"/>
    <property type="evidence" value="ECO:0007669"/>
    <property type="project" value="InterPro"/>
</dbReference>
<keyword evidence="3" id="KW-0862">Zinc</keyword>
<evidence type="ECO:0000313" key="5">
    <source>
        <dbReference type="Proteomes" id="UP000886887"/>
    </source>
</evidence>
<evidence type="ECO:0000256" key="2">
    <source>
        <dbReference type="ARBA" id="ARBA00022723"/>
    </source>
</evidence>
<feature type="non-terminal residue" evidence="4">
    <location>
        <position position="62"/>
    </location>
</feature>